<evidence type="ECO:0000256" key="1">
    <source>
        <dbReference type="SAM" id="MobiDB-lite"/>
    </source>
</evidence>
<accession>T0HJR4</accession>
<dbReference type="EMBL" id="ATDP01000097">
    <property type="protein sequence ID" value="EQB13252.1"/>
    <property type="molecule type" value="Genomic_DNA"/>
</dbReference>
<dbReference type="OrthoDB" id="9977996at2"/>
<protein>
    <submittedName>
        <fullName evidence="2">Uncharacterized protein</fullName>
    </submittedName>
</protein>
<dbReference type="AlphaFoldDB" id="T0HJR4"/>
<name>T0HJR4_9SPHN</name>
<organism evidence="2 3">
    <name type="scientific">Sphingobium lactosutens DS20</name>
    <dbReference type="NCBI Taxonomy" id="1331060"/>
    <lineage>
        <taxon>Bacteria</taxon>
        <taxon>Pseudomonadati</taxon>
        <taxon>Pseudomonadota</taxon>
        <taxon>Alphaproteobacteria</taxon>
        <taxon>Sphingomonadales</taxon>
        <taxon>Sphingomonadaceae</taxon>
        <taxon>Sphingobium</taxon>
    </lineage>
</organism>
<evidence type="ECO:0000313" key="2">
    <source>
        <dbReference type="EMBL" id="EQB13252.1"/>
    </source>
</evidence>
<proteinExistence type="predicted"/>
<keyword evidence="3" id="KW-1185">Reference proteome</keyword>
<feature type="region of interest" description="Disordered" evidence="1">
    <location>
        <begin position="1"/>
        <end position="22"/>
    </location>
</feature>
<dbReference type="PATRIC" id="fig|1331060.3.peg.3081"/>
<comment type="caution">
    <text evidence="2">The sequence shown here is derived from an EMBL/GenBank/DDBJ whole genome shotgun (WGS) entry which is preliminary data.</text>
</comment>
<reference evidence="2 3" key="1">
    <citation type="journal article" date="2013" name="Genome Announc.">
        <title>Draft Genome Sequence of Sphingobium lactosutens Strain DS20T, Isolated from a Hexachlorocyclohexane Dumpsite.</title>
        <authorList>
            <person name="Kumar R."/>
            <person name="Dwivedi V."/>
            <person name="Negi V."/>
            <person name="Khurana J.P."/>
            <person name="Lal R."/>
        </authorList>
    </citation>
    <scope>NUCLEOTIDE SEQUENCE [LARGE SCALE GENOMIC DNA]</scope>
    <source>
        <strain evidence="2 3">DS20</strain>
    </source>
</reference>
<dbReference type="Proteomes" id="UP000015531">
    <property type="component" value="Unassembled WGS sequence"/>
</dbReference>
<gene>
    <name evidence="2" type="ORF">RLDS_16065</name>
</gene>
<dbReference type="RefSeq" id="WP_021226828.1">
    <property type="nucleotide sequence ID" value="NZ_ATDP01000097.1"/>
</dbReference>
<sequence>MTAARARWRWRPEVPDPASDDGEKARLQEVISLCRRRVDRAREKLCAAQVEQADADASLLAAEQRLARWIEANPDPQRSIFEELTNV</sequence>
<evidence type="ECO:0000313" key="3">
    <source>
        <dbReference type="Proteomes" id="UP000015531"/>
    </source>
</evidence>